<dbReference type="PANTHER" id="PTHR39173">
    <property type="entry name" value="ACETYLTRANSFERASE"/>
    <property type="match status" value="1"/>
</dbReference>
<comment type="caution">
    <text evidence="2">The sequence shown here is derived from an EMBL/GenBank/DDBJ whole genome shotgun (WGS) entry which is preliminary data.</text>
</comment>
<dbReference type="PROSITE" id="PS51186">
    <property type="entry name" value="GNAT"/>
    <property type="match status" value="1"/>
</dbReference>
<name>A0A7Z0M4E7_9STRE</name>
<dbReference type="EMBL" id="JACBXX010000022">
    <property type="protein sequence ID" value="NYS95679.1"/>
    <property type="molecule type" value="Genomic_DNA"/>
</dbReference>
<dbReference type="GO" id="GO:0016747">
    <property type="term" value="F:acyltransferase activity, transferring groups other than amino-acyl groups"/>
    <property type="evidence" value="ECO:0007669"/>
    <property type="project" value="InterPro"/>
</dbReference>
<dbReference type="Pfam" id="PF13302">
    <property type="entry name" value="Acetyltransf_3"/>
    <property type="match status" value="1"/>
</dbReference>
<reference evidence="2 3" key="1">
    <citation type="submission" date="2020-07" db="EMBL/GenBank/DDBJ databases">
        <title>MOT database genomes.</title>
        <authorList>
            <person name="Joseph S."/>
            <person name="Aduse-Opoku J."/>
            <person name="Hashim A."/>
            <person name="Wade W."/>
            <person name="Curtis M."/>
        </authorList>
    </citation>
    <scope>NUCLEOTIDE SEQUENCE [LARGE SCALE GENOMIC DNA]</scope>
    <source>
        <strain evidence="2 3">STR</strain>
    </source>
</reference>
<evidence type="ECO:0000313" key="3">
    <source>
        <dbReference type="Proteomes" id="UP000589521"/>
    </source>
</evidence>
<dbReference type="SUPFAM" id="SSF55729">
    <property type="entry name" value="Acyl-CoA N-acyltransferases (Nat)"/>
    <property type="match status" value="1"/>
</dbReference>
<dbReference type="PANTHER" id="PTHR39173:SF1">
    <property type="entry name" value="ACETYLTRANSFERASE"/>
    <property type="match status" value="1"/>
</dbReference>
<evidence type="ECO:0000259" key="1">
    <source>
        <dbReference type="PROSITE" id="PS51186"/>
    </source>
</evidence>
<dbReference type="InterPro" id="IPR016181">
    <property type="entry name" value="Acyl_CoA_acyltransferase"/>
</dbReference>
<dbReference type="Proteomes" id="UP000589521">
    <property type="component" value="Unassembled WGS sequence"/>
</dbReference>
<dbReference type="RefSeq" id="WP_179924493.1">
    <property type="nucleotide sequence ID" value="NZ_CATKDJ010000123.1"/>
</dbReference>
<evidence type="ECO:0000313" key="2">
    <source>
        <dbReference type="EMBL" id="NYS95679.1"/>
    </source>
</evidence>
<protein>
    <submittedName>
        <fullName evidence="2">GNAT family N-acetyltransferase</fullName>
    </submittedName>
</protein>
<keyword evidence="2" id="KW-0808">Transferase</keyword>
<proteinExistence type="predicted"/>
<sequence length="176" mass="19970">MKKETSRLRLRRPTLADQETVLAMFAEFQASGSAMDGGFYEEGQDFASWLEQNRDHELGLNLPDGFVPAIQYVSFDEEGQAIGFLHLRLRLNDYLLNQGGHIGYSIRPSQRRKGYAKEQLQQGLQEALSKNIARVLVTCDESNEGSRRTILACGGVLEDRREGVERYWIEVEDAQS</sequence>
<feature type="domain" description="N-acetyltransferase" evidence="1">
    <location>
        <begin position="8"/>
        <end position="172"/>
    </location>
</feature>
<gene>
    <name evidence="2" type="ORF">HZY94_00410</name>
</gene>
<dbReference type="Gene3D" id="3.40.630.30">
    <property type="match status" value="1"/>
</dbReference>
<dbReference type="InterPro" id="IPR000182">
    <property type="entry name" value="GNAT_dom"/>
</dbReference>
<dbReference type="AlphaFoldDB" id="A0A7Z0M4E7"/>
<accession>A0A7Z0M4E7</accession>
<organism evidence="2 3">
    <name type="scientific">Streptococcus danieliae</name>
    <dbReference type="NCBI Taxonomy" id="747656"/>
    <lineage>
        <taxon>Bacteria</taxon>
        <taxon>Bacillati</taxon>
        <taxon>Bacillota</taxon>
        <taxon>Bacilli</taxon>
        <taxon>Lactobacillales</taxon>
        <taxon>Streptococcaceae</taxon>
        <taxon>Streptococcus</taxon>
    </lineage>
</organism>